<dbReference type="GO" id="GO:0008714">
    <property type="term" value="F:AMP nucleosidase activity"/>
    <property type="evidence" value="ECO:0007669"/>
    <property type="project" value="UniProtKB-EC"/>
</dbReference>
<dbReference type="InterPro" id="IPR031100">
    <property type="entry name" value="LOG_fam"/>
</dbReference>
<dbReference type="AlphaFoldDB" id="A0A286RCG2"/>
<evidence type="ECO:0000313" key="4">
    <source>
        <dbReference type="EMBL" id="ASV73651.1"/>
    </source>
</evidence>
<evidence type="ECO:0000256" key="2">
    <source>
        <dbReference type="ARBA" id="ARBA00011985"/>
    </source>
</evidence>
<dbReference type="Pfam" id="PF03641">
    <property type="entry name" value="Lysine_decarbox"/>
    <property type="match status" value="1"/>
</dbReference>
<dbReference type="SUPFAM" id="SSF102405">
    <property type="entry name" value="MCP/YpsA-like"/>
    <property type="match status" value="1"/>
</dbReference>
<dbReference type="PANTHER" id="PTHR43393:SF3">
    <property type="entry name" value="LYSINE DECARBOXYLASE-LIKE PROTEIN"/>
    <property type="match status" value="1"/>
</dbReference>
<dbReference type="KEGG" id="ttf:THTE_1049"/>
<name>A0A286RCG2_9BACT</name>
<dbReference type="RefSeq" id="WP_095414181.1">
    <property type="nucleotide sequence ID" value="NZ_CP018477.1"/>
</dbReference>
<dbReference type="OrthoDB" id="9801098at2"/>
<dbReference type="InterPro" id="IPR052341">
    <property type="entry name" value="LOG_family_nucleotidases"/>
</dbReference>
<protein>
    <recommendedName>
        <fullName evidence="3">AMP nucleosidase</fullName>
        <ecNumber evidence="2">3.2.2.4</ecNumber>
    </recommendedName>
    <alternativeName>
        <fullName evidence="3">AMP nucleosidase</fullName>
    </alternativeName>
</protein>
<accession>A0A286RCG2</accession>
<dbReference type="PANTHER" id="PTHR43393">
    <property type="entry name" value="CYTOKININ RIBOSIDE 5'-MONOPHOSPHATE PHOSPHORIBOHYDROLASE"/>
    <property type="match status" value="1"/>
</dbReference>
<comment type="catalytic activity">
    <reaction evidence="1">
        <text>AMP + H2O = D-ribose 5-phosphate + adenine</text>
        <dbReference type="Rhea" id="RHEA:20129"/>
        <dbReference type="ChEBI" id="CHEBI:15377"/>
        <dbReference type="ChEBI" id="CHEBI:16708"/>
        <dbReference type="ChEBI" id="CHEBI:78346"/>
        <dbReference type="ChEBI" id="CHEBI:456215"/>
        <dbReference type="EC" id="3.2.2.4"/>
    </reaction>
</comment>
<dbReference type="GO" id="GO:0005829">
    <property type="term" value="C:cytosol"/>
    <property type="evidence" value="ECO:0007669"/>
    <property type="project" value="TreeGrafter"/>
</dbReference>
<evidence type="ECO:0000256" key="3">
    <source>
        <dbReference type="ARBA" id="ARBA00031983"/>
    </source>
</evidence>
<gene>
    <name evidence="4" type="ORF">THTE_1049</name>
</gene>
<keyword evidence="5" id="KW-1185">Reference proteome</keyword>
<evidence type="ECO:0000256" key="1">
    <source>
        <dbReference type="ARBA" id="ARBA00000274"/>
    </source>
</evidence>
<sequence length="297" mass="33816">MDPQERQAAIERILKSPSYRVAYQDLDFLADPKLRPTRMELELLKPELAFERAKINSTVVVFGSTRIVDEPEARRLLEEAEAALRADPENPKLKRAVSRAQRLLAKSRYYELARQFAYLVSQSCKQDGQCDYVICTGGGPGIMEAANRGAYEAGAKSIGLNIRLPLEQIPNPYITPELCFQFRYFALRKFHFLLRAKALVVFPGGFGTLDELTDALTLRQTGRMQPIPIIIFGREYWERVIDFQFLADEGVIDDEDLNLFEFAETAEEAWDKICRFHHLTALHAVPVHWENGGGIAH</sequence>
<reference evidence="4 5" key="1">
    <citation type="journal article" name="Front. Microbiol.">
        <title>Sugar Metabolism of the First Thermophilic Planctomycete Thermogutta terrifontis: Comparative Genomic and Transcriptomic Approaches.</title>
        <authorList>
            <person name="Elcheninov A.G."/>
            <person name="Menzel P."/>
            <person name="Gudbergsdottir S.R."/>
            <person name="Slesarev A.I."/>
            <person name="Kadnikov V.V."/>
            <person name="Krogh A."/>
            <person name="Bonch-Osmolovskaya E.A."/>
            <person name="Peng X."/>
            <person name="Kublanov I.V."/>
        </authorList>
    </citation>
    <scope>NUCLEOTIDE SEQUENCE [LARGE SCALE GENOMIC DNA]</scope>
    <source>
        <strain evidence="4 5">R1</strain>
    </source>
</reference>
<dbReference type="Gene3D" id="3.40.50.450">
    <property type="match status" value="1"/>
</dbReference>
<proteinExistence type="predicted"/>
<organism evidence="4 5">
    <name type="scientific">Thermogutta terrifontis</name>
    <dbReference type="NCBI Taxonomy" id="1331910"/>
    <lineage>
        <taxon>Bacteria</taxon>
        <taxon>Pseudomonadati</taxon>
        <taxon>Planctomycetota</taxon>
        <taxon>Planctomycetia</taxon>
        <taxon>Pirellulales</taxon>
        <taxon>Thermoguttaceae</taxon>
        <taxon>Thermogutta</taxon>
    </lineage>
</organism>
<dbReference type="EC" id="3.2.2.4" evidence="2"/>
<evidence type="ECO:0000313" key="5">
    <source>
        <dbReference type="Proteomes" id="UP000215086"/>
    </source>
</evidence>
<dbReference type="EMBL" id="CP018477">
    <property type="protein sequence ID" value="ASV73651.1"/>
    <property type="molecule type" value="Genomic_DNA"/>
</dbReference>
<dbReference type="Proteomes" id="UP000215086">
    <property type="component" value="Chromosome"/>
</dbReference>